<dbReference type="AlphaFoldDB" id="C0DSQ1"/>
<accession>C0DSQ1</accession>
<dbReference type="HOGENOM" id="CLU_1508344_0_0_4"/>
<protein>
    <submittedName>
        <fullName evidence="1">Uncharacterized protein</fullName>
    </submittedName>
</protein>
<sequence length="178" mass="18951">MHHTAAGVVRRTNEYQFHALPHGLRNAAPIGLEVWGAAVGKRSFRTGQERGAFVNLIKRIGAHHHGLFLLVAAQRRLYEGKQGFAAAQHGQDFAIWIEREAIAVLQEAGAGLAQFGQACGLRIGIEARQGGGERVGNHSGGGVFGLADLQRHGHNALGRAHALHRFAQAGEGVGLELG</sequence>
<gene>
    <name evidence="1" type="ORF">EIKCOROL_00374</name>
</gene>
<proteinExistence type="predicted"/>
<dbReference type="Proteomes" id="UP000005837">
    <property type="component" value="Unassembled WGS sequence"/>
</dbReference>
<name>C0DSQ1_EIKCO</name>
<comment type="caution">
    <text evidence="1">The sequence shown here is derived from an EMBL/GenBank/DDBJ whole genome shotgun (WGS) entry which is preliminary data.</text>
</comment>
<evidence type="ECO:0000313" key="1">
    <source>
        <dbReference type="EMBL" id="EEG24965.1"/>
    </source>
</evidence>
<evidence type="ECO:0000313" key="2">
    <source>
        <dbReference type="Proteomes" id="UP000005837"/>
    </source>
</evidence>
<reference evidence="1 2" key="1">
    <citation type="submission" date="2009-01" db="EMBL/GenBank/DDBJ databases">
        <authorList>
            <person name="Fulton L."/>
            <person name="Clifton S."/>
            <person name="Chinwalla A.T."/>
            <person name="Mitreva M."/>
            <person name="Sodergren E."/>
            <person name="Weinstock G."/>
            <person name="Clifton S."/>
            <person name="Dooling D.J."/>
            <person name="Fulton B."/>
            <person name="Minx P."/>
            <person name="Pepin K.H."/>
            <person name="Johnson M."/>
            <person name="Bhonagiri V."/>
            <person name="Nash W.E."/>
            <person name="Mardis E.R."/>
            <person name="Wilson R.K."/>
        </authorList>
    </citation>
    <scope>NUCLEOTIDE SEQUENCE [LARGE SCALE GENOMIC DNA]</scope>
    <source>
        <strain evidence="1 2">ATCC 23834</strain>
    </source>
</reference>
<dbReference type="EMBL" id="ACEA01000006">
    <property type="protein sequence ID" value="EEG24965.1"/>
    <property type="molecule type" value="Genomic_DNA"/>
</dbReference>
<organism evidence="1 2">
    <name type="scientific">Eikenella corrodens ATCC 23834</name>
    <dbReference type="NCBI Taxonomy" id="546274"/>
    <lineage>
        <taxon>Bacteria</taxon>
        <taxon>Pseudomonadati</taxon>
        <taxon>Pseudomonadota</taxon>
        <taxon>Betaproteobacteria</taxon>
        <taxon>Neisseriales</taxon>
        <taxon>Neisseriaceae</taxon>
        <taxon>Eikenella</taxon>
    </lineage>
</organism>